<gene>
    <name evidence="2" type="ORF">TESG_02296</name>
</gene>
<dbReference type="EMBL" id="GG698484">
    <property type="protein sequence ID" value="EGD94791.1"/>
    <property type="molecule type" value="Genomic_DNA"/>
</dbReference>
<reference evidence="3" key="1">
    <citation type="journal article" date="2012" name="MBio">
        <title>Comparative genome analysis of Trichophyton rubrum and related dermatophytes reveals candidate genes involved in infection.</title>
        <authorList>
            <person name="Martinez D.A."/>
            <person name="Oliver B.G."/>
            <person name="Graeser Y."/>
            <person name="Goldberg J.M."/>
            <person name="Li W."/>
            <person name="Martinez-Rossi N.M."/>
            <person name="Monod M."/>
            <person name="Shelest E."/>
            <person name="Barton R.C."/>
            <person name="Birch E."/>
            <person name="Brakhage A.A."/>
            <person name="Chen Z."/>
            <person name="Gurr S.J."/>
            <person name="Heiman D."/>
            <person name="Heitman J."/>
            <person name="Kosti I."/>
            <person name="Rossi A."/>
            <person name="Saif S."/>
            <person name="Samalova M."/>
            <person name="Saunders C.W."/>
            <person name="Shea T."/>
            <person name="Summerbell R.C."/>
            <person name="Xu J."/>
            <person name="Young S."/>
            <person name="Zeng Q."/>
            <person name="Birren B.W."/>
            <person name="Cuomo C.A."/>
            <person name="White T.C."/>
        </authorList>
    </citation>
    <scope>NUCLEOTIDE SEQUENCE [LARGE SCALE GENOMIC DNA]</scope>
    <source>
        <strain evidence="3">CBS 112818</strain>
    </source>
</reference>
<proteinExistence type="predicted"/>
<evidence type="ECO:0000313" key="2">
    <source>
        <dbReference type="EMBL" id="EGD94791.1"/>
    </source>
</evidence>
<dbReference type="AlphaFoldDB" id="F2RTZ2"/>
<dbReference type="HOGENOM" id="CLU_1462358_0_0_1"/>
<dbReference type="Gene3D" id="3.40.50.12780">
    <property type="entry name" value="N-terminal domain of ligase-like"/>
    <property type="match status" value="1"/>
</dbReference>
<protein>
    <recommendedName>
        <fullName evidence="1">AMP-dependent synthetase/ligase domain-containing protein</fullName>
    </recommendedName>
</protein>
<name>F2RTZ2_TRIT1</name>
<dbReference type="InterPro" id="IPR000873">
    <property type="entry name" value="AMP-dep_synth/lig_dom"/>
</dbReference>
<evidence type="ECO:0000313" key="3">
    <source>
        <dbReference type="Proteomes" id="UP000009172"/>
    </source>
</evidence>
<dbReference type="Proteomes" id="UP000009172">
    <property type="component" value="Unassembled WGS sequence"/>
</dbReference>
<keyword evidence="3" id="KW-1185">Reference proteome</keyword>
<feature type="domain" description="AMP-dependent synthetase/ligase" evidence="1">
    <location>
        <begin position="59"/>
        <end position="184"/>
    </location>
</feature>
<dbReference type="InterPro" id="IPR042099">
    <property type="entry name" value="ANL_N_sf"/>
</dbReference>
<sequence>MATEGFPDHPVFQQLLKSIPLNDGVIIQDPNNGVTATFDRFMNDVVELRRTIREQIPDLLDSNGITRDEGVYICTLAPASYEIFVATFAIWSVGAALSPLATGLTPQEVSFLIQRNKAVLLIASASQRDAAAAIQTCIKNDTGHAINVIGVDLTVPVPSTKRQYHIDKNVVFSPRRPLILLHTSR</sequence>
<evidence type="ECO:0000259" key="1">
    <source>
        <dbReference type="Pfam" id="PF00501"/>
    </source>
</evidence>
<dbReference type="Pfam" id="PF00501">
    <property type="entry name" value="AMP-binding"/>
    <property type="match status" value="1"/>
</dbReference>
<dbReference type="SUPFAM" id="SSF56801">
    <property type="entry name" value="Acetyl-CoA synthetase-like"/>
    <property type="match status" value="1"/>
</dbReference>
<organism evidence="2 3">
    <name type="scientific">Trichophyton tonsurans (strain CBS 112818)</name>
    <name type="common">Scalp ringworm fungus</name>
    <dbReference type="NCBI Taxonomy" id="647933"/>
    <lineage>
        <taxon>Eukaryota</taxon>
        <taxon>Fungi</taxon>
        <taxon>Dikarya</taxon>
        <taxon>Ascomycota</taxon>
        <taxon>Pezizomycotina</taxon>
        <taxon>Eurotiomycetes</taxon>
        <taxon>Eurotiomycetidae</taxon>
        <taxon>Onygenales</taxon>
        <taxon>Arthrodermataceae</taxon>
        <taxon>Trichophyton</taxon>
    </lineage>
</organism>
<accession>F2RTZ2</accession>